<feature type="binding site" evidence="4">
    <location>
        <position position="87"/>
    </location>
    <ligand>
        <name>NADP(+)</name>
        <dbReference type="ChEBI" id="CHEBI:58349"/>
    </ligand>
</feature>
<dbReference type="SUPFAM" id="SSF51735">
    <property type="entry name" value="NAD(P)-binding Rossmann-fold domains"/>
    <property type="match status" value="1"/>
</dbReference>
<keyword evidence="5" id="KW-0444">Lipid biosynthesis</keyword>
<dbReference type="PANTHER" id="PTHR42879">
    <property type="entry name" value="3-OXOACYL-(ACYL-CARRIER-PROTEIN) REDUCTASE"/>
    <property type="match status" value="1"/>
</dbReference>
<dbReference type="GO" id="GO:0004316">
    <property type="term" value="F:3-oxoacyl-[acyl-carrier-protein] reductase (NADPH) activity"/>
    <property type="evidence" value="ECO:0007669"/>
    <property type="project" value="UniProtKB-UniRule"/>
</dbReference>
<evidence type="ECO:0000256" key="3">
    <source>
        <dbReference type="PIRSR" id="PIRSR611284-1"/>
    </source>
</evidence>
<dbReference type="InterPro" id="IPR050259">
    <property type="entry name" value="SDR"/>
</dbReference>
<keyword evidence="5" id="KW-0443">Lipid metabolism</keyword>
<reference evidence="7" key="1">
    <citation type="submission" date="2009-01" db="EMBL/GenBank/DDBJ databases">
        <title>The Genome Sequence of Brucella pinnipedialis M292/94/1.</title>
        <authorList>
            <consortium name="The Broad Institute Genome Sequencing Platform"/>
            <person name="Ward D."/>
            <person name="Young S.K."/>
            <person name="Kodira C.D."/>
            <person name="Zeng Q."/>
            <person name="Koehrsen M."/>
            <person name="Alvarado L."/>
            <person name="Berlin A."/>
            <person name="Borenstein D."/>
            <person name="Chen Z."/>
            <person name="Engels R."/>
            <person name="Freedman E."/>
            <person name="Gellesch M."/>
            <person name="Goldberg J."/>
            <person name="Griggs A."/>
            <person name="Gujja S."/>
            <person name="Heiman D."/>
            <person name="Hepburn T."/>
            <person name="Howarth C."/>
            <person name="Jen D."/>
            <person name="Larson L."/>
            <person name="Lewis B."/>
            <person name="Mehta T."/>
            <person name="Park D."/>
            <person name="Pearson M."/>
            <person name="Roberts A."/>
            <person name="Saif S."/>
            <person name="Shea T."/>
            <person name="Shenoy N."/>
            <person name="Sisk P."/>
            <person name="Stolte C."/>
            <person name="Sykes S."/>
            <person name="Walk T."/>
            <person name="White J."/>
            <person name="Yandava C."/>
            <person name="Whatmore A.M."/>
            <person name="Perrett L.L."/>
            <person name="O'Callaghan D."/>
            <person name="Nusbaum C."/>
            <person name="Galagan J."/>
            <person name="Birren B."/>
        </authorList>
    </citation>
    <scope>NUCLEOTIDE SEQUENCE [LARGE SCALE GENOMIC DNA]</scope>
    <source>
        <strain evidence="7">M292/94/1</strain>
    </source>
</reference>
<accession>A0A0E1X2Z5</accession>
<comment type="subunit">
    <text evidence="5">Homotetramer.</text>
</comment>
<keyword evidence="5" id="KW-0275">Fatty acid biosynthesis</keyword>
<evidence type="ECO:0000256" key="4">
    <source>
        <dbReference type="PIRSR" id="PIRSR611284-2"/>
    </source>
</evidence>
<comment type="function">
    <text evidence="5">Catalyzes the NADPH-dependent reduction of beta-ketoacyl-ACP substrates to beta-hydroxyacyl-ACP products, the first reductive step in the elongation cycle of fatty acid biosynthesis.</text>
</comment>
<dbReference type="HOGENOM" id="CLU_010194_1_3_5"/>
<dbReference type="NCBIfam" id="NF005559">
    <property type="entry name" value="PRK07231.1"/>
    <property type="match status" value="1"/>
</dbReference>
<sequence length="245" mass="25959">MFDLTGRKALVTGATGGLGEAIARALHAQGAIVGLHGTREEKLKELAAELGERIFVFPANLSDREAVKALGQKAEEEMGGVDILVNNAGITRDGLFVRMSDEDWDAVLTVNLTSVFNLTRELTHPMMRRRNGRIINITSIVGVTGNPGQANYCASKAGLIGFSKSLAQEIASRNVTVNCIAPGFIESAMTGKLNEKQKDAIMGNIPMKRMGVGADIAAAVVYLASDEAAYVTGQTLHVNGGMAMI</sequence>
<gene>
    <name evidence="7" type="ORF">BALG_00748</name>
</gene>
<dbReference type="AlphaFoldDB" id="A0A0E1X2Z5"/>
<dbReference type="Gene3D" id="3.40.50.720">
    <property type="entry name" value="NAD(P)-binding Rossmann-like Domain"/>
    <property type="match status" value="1"/>
</dbReference>
<dbReference type="GO" id="GO:0006633">
    <property type="term" value="P:fatty acid biosynthetic process"/>
    <property type="evidence" value="ECO:0007669"/>
    <property type="project" value="UniProtKB-UniPathway"/>
</dbReference>
<dbReference type="NCBIfam" id="NF009547">
    <property type="entry name" value="PRK12936.1"/>
    <property type="match status" value="1"/>
</dbReference>
<dbReference type="PROSITE" id="PS00061">
    <property type="entry name" value="ADH_SHORT"/>
    <property type="match status" value="1"/>
</dbReference>
<dbReference type="SMART" id="SM00822">
    <property type="entry name" value="PKS_KR"/>
    <property type="match status" value="1"/>
</dbReference>
<dbReference type="GeneID" id="93017097"/>
<evidence type="ECO:0000256" key="5">
    <source>
        <dbReference type="RuleBase" id="RU366074"/>
    </source>
</evidence>
<evidence type="ECO:0000256" key="2">
    <source>
        <dbReference type="ARBA" id="ARBA00023002"/>
    </source>
</evidence>
<keyword evidence="5" id="KW-0276">Fatty acid metabolism</keyword>
<dbReference type="InterPro" id="IPR036291">
    <property type="entry name" value="NAD(P)-bd_dom_sf"/>
</dbReference>
<dbReference type="PRINTS" id="PR00081">
    <property type="entry name" value="GDHRDH"/>
</dbReference>
<feature type="active site" description="Proton acceptor" evidence="3">
    <location>
        <position position="152"/>
    </location>
</feature>
<dbReference type="UniPathway" id="UPA00094"/>
<feature type="binding site" evidence="4">
    <location>
        <position position="185"/>
    </location>
    <ligand>
        <name>NADP(+)</name>
        <dbReference type="ChEBI" id="CHEBI:58349"/>
    </ligand>
</feature>
<dbReference type="InterPro" id="IPR011284">
    <property type="entry name" value="3oxo_ACP_reduc"/>
</dbReference>
<keyword evidence="2 5" id="KW-0560">Oxidoreductase</keyword>
<dbReference type="PRINTS" id="PR00080">
    <property type="entry name" value="SDRFAMILY"/>
</dbReference>
<dbReference type="RefSeq" id="WP_002963614.1">
    <property type="nucleotide sequence ID" value="NZ_EQ999546.1"/>
</dbReference>
<proteinExistence type="inferred from homology"/>
<dbReference type="NCBIfam" id="TIGR01830">
    <property type="entry name" value="3oxo_ACP_reduc"/>
    <property type="match status" value="1"/>
</dbReference>
<dbReference type="Proteomes" id="UP000004659">
    <property type="component" value="Unassembled WGS sequence"/>
</dbReference>
<evidence type="ECO:0000313" key="7">
    <source>
        <dbReference type="EMBL" id="EEZ30629.1"/>
    </source>
</evidence>
<dbReference type="PANTHER" id="PTHR42879:SF2">
    <property type="entry name" value="3-OXOACYL-[ACYL-CARRIER-PROTEIN] REDUCTASE FABG"/>
    <property type="match status" value="1"/>
</dbReference>
<dbReference type="InterPro" id="IPR020904">
    <property type="entry name" value="Sc_DH/Rdtase_CS"/>
</dbReference>
<evidence type="ECO:0000259" key="6">
    <source>
        <dbReference type="SMART" id="SM00822"/>
    </source>
</evidence>
<feature type="domain" description="Ketoreductase" evidence="6">
    <location>
        <begin position="7"/>
        <end position="188"/>
    </location>
</feature>
<protein>
    <recommendedName>
        <fullName evidence="5">3-oxoacyl-[acyl-carrier-protein] reductase</fullName>
        <ecNumber evidence="5">1.1.1.100</ecNumber>
    </recommendedName>
</protein>
<dbReference type="FunFam" id="3.40.50.720:FF:000173">
    <property type="entry name" value="3-oxoacyl-[acyl-carrier protein] reductase"/>
    <property type="match status" value="1"/>
</dbReference>
<dbReference type="CDD" id="cd05333">
    <property type="entry name" value="BKR_SDR_c"/>
    <property type="match status" value="1"/>
</dbReference>
<dbReference type="EC" id="1.1.1.100" evidence="5"/>
<comment type="similarity">
    <text evidence="1 5">Belongs to the short-chain dehydrogenases/reductases (SDR) family.</text>
</comment>
<dbReference type="EMBL" id="EQ999546">
    <property type="protein sequence ID" value="EEZ30629.1"/>
    <property type="molecule type" value="Genomic_DNA"/>
</dbReference>
<dbReference type="GO" id="GO:0051287">
    <property type="term" value="F:NAD binding"/>
    <property type="evidence" value="ECO:0007669"/>
    <property type="project" value="UniProtKB-UniRule"/>
</dbReference>
<dbReference type="SMR" id="A0A0E1X2Z5"/>
<dbReference type="InterPro" id="IPR057326">
    <property type="entry name" value="KR_dom"/>
</dbReference>
<dbReference type="Pfam" id="PF13561">
    <property type="entry name" value="adh_short_C2"/>
    <property type="match status" value="1"/>
</dbReference>
<dbReference type="InterPro" id="IPR002347">
    <property type="entry name" value="SDR_fam"/>
</dbReference>
<organism evidence="7">
    <name type="scientific">Brucella pinnipedialis M292/94/1</name>
    <dbReference type="NCBI Taxonomy" id="520462"/>
    <lineage>
        <taxon>Bacteria</taxon>
        <taxon>Pseudomonadati</taxon>
        <taxon>Pseudomonadota</taxon>
        <taxon>Alphaproteobacteria</taxon>
        <taxon>Hyphomicrobiales</taxon>
        <taxon>Brucellaceae</taxon>
        <taxon>Brucella/Ochrobactrum group</taxon>
        <taxon>Brucella</taxon>
    </lineage>
</organism>
<comment type="catalytic activity">
    <reaction evidence="5">
        <text>a (3R)-hydroxyacyl-[ACP] + NADP(+) = a 3-oxoacyl-[ACP] + NADPH + H(+)</text>
        <dbReference type="Rhea" id="RHEA:17397"/>
        <dbReference type="Rhea" id="RHEA-COMP:9916"/>
        <dbReference type="Rhea" id="RHEA-COMP:9945"/>
        <dbReference type="ChEBI" id="CHEBI:15378"/>
        <dbReference type="ChEBI" id="CHEBI:57783"/>
        <dbReference type="ChEBI" id="CHEBI:58349"/>
        <dbReference type="ChEBI" id="CHEBI:78776"/>
        <dbReference type="ChEBI" id="CHEBI:78827"/>
        <dbReference type="EC" id="1.1.1.100"/>
    </reaction>
</comment>
<feature type="binding site" evidence="4">
    <location>
        <position position="38"/>
    </location>
    <ligand>
        <name>NADP(+)</name>
        <dbReference type="ChEBI" id="CHEBI:58349"/>
    </ligand>
</feature>
<name>A0A0E1X2Z5_9HYPH</name>
<dbReference type="NCBIfam" id="NF009466">
    <property type="entry name" value="PRK12826.1-2"/>
    <property type="match status" value="1"/>
</dbReference>
<evidence type="ECO:0000256" key="1">
    <source>
        <dbReference type="ARBA" id="ARBA00006484"/>
    </source>
</evidence>
<comment type="pathway">
    <text evidence="5">Lipid metabolism; fatty acid biosynthesis.</text>
</comment>
<feature type="binding site" evidence="4">
    <location>
        <begin position="152"/>
        <end position="156"/>
    </location>
    <ligand>
        <name>NADP(+)</name>
        <dbReference type="ChEBI" id="CHEBI:58349"/>
    </ligand>
</feature>
<keyword evidence="4 5" id="KW-0521">NADP</keyword>